<comment type="caution">
    <text evidence="3">The sequence shown here is derived from an EMBL/GenBank/DDBJ whole genome shotgun (WGS) entry which is preliminary data.</text>
</comment>
<keyword evidence="1" id="KW-0560">Oxidoreductase</keyword>
<dbReference type="Gene3D" id="3.30.360.10">
    <property type="entry name" value="Dihydrodipicolinate Reductase, domain 2"/>
    <property type="match status" value="1"/>
</dbReference>
<gene>
    <name evidence="3" type="ORF">F4Y42_06270</name>
</gene>
<evidence type="ECO:0000256" key="1">
    <source>
        <dbReference type="ARBA" id="ARBA00023002"/>
    </source>
</evidence>
<sequence>MSEEKLRAAVIGGGLGGSHGYAYARAPEYELVAICDLNPEVFPRFFERAELPPGSIKQYTDYHEMFKEERLDVVSVATPDHLHTDPVCDASNAGIRGVICEKPLTTTIKDADRIIETIEANGTKMSVDHTRSWIPSYQGVKKAVWDGEIGGLTRIVAHMGGRRSMLFRNGTHLIDGVCFFANASPVWVIAAHEQGFEDYGPVYDGKGGKDPQYDPGSTIIIEFANGVRGIVNSAKLTPQLFEYDLQGPNGRYWLTDKHCTAWKTEEKEGTPIQVPPPPGRSYIDPFGENLIPAVQEMANMVLHDAPSSSPPYRGRESLEIMLAALISQTKGSAKVELPLPRE</sequence>
<dbReference type="PANTHER" id="PTHR43818:SF11">
    <property type="entry name" value="BCDNA.GH03377"/>
    <property type="match status" value="1"/>
</dbReference>
<dbReference type="AlphaFoldDB" id="A0A6B0YS04"/>
<dbReference type="GO" id="GO:0016491">
    <property type="term" value="F:oxidoreductase activity"/>
    <property type="evidence" value="ECO:0007669"/>
    <property type="project" value="UniProtKB-KW"/>
</dbReference>
<organism evidence="3">
    <name type="scientific">Caldilineaceae bacterium SB0664_bin_27</name>
    <dbReference type="NCBI Taxonomy" id="2605260"/>
    <lineage>
        <taxon>Bacteria</taxon>
        <taxon>Bacillati</taxon>
        <taxon>Chloroflexota</taxon>
        <taxon>Caldilineae</taxon>
        <taxon>Caldilineales</taxon>
        <taxon>Caldilineaceae</taxon>
    </lineage>
</organism>
<dbReference type="SUPFAM" id="SSF55347">
    <property type="entry name" value="Glyceraldehyde-3-phosphate dehydrogenase-like, C-terminal domain"/>
    <property type="match status" value="1"/>
</dbReference>
<dbReference type="Gene3D" id="3.40.50.720">
    <property type="entry name" value="NAD(P)-binding Rossmann-like Domain"/>
    <property type="match status" value="1"/>
</dbReference>
<protein>
    <submittedName>
        <fullName evidence="3">Gfo/Idh/MocA family oxidoreductase</fullName>
    </submittedName>
</protein>
<evidence type="ECO:0000313" key="3">
    <source>
        <dbReference type="EMBL" id="MXY93041.1"/>
    </source>
</evidence>
<evidence type="ECO:0000259" key="2">
    <source>
        <dbReference type="Pfam" id="PF01408"/>
    </source>
</evidence>
<feature type="domain" description="Gfo/Idh/MocA-like oxidoreductase N-terminal" evidence="2">
    <location>
        <begin position="7"/>
        <end position="129"/>
    </location>
</feature>
<dbReference type="GO" id="GO:0000166">
    <property type="term" value="F:nucleotide binding"/>
    <property type="evidence" value="ECO:0007669"/>
    <property type="project" value="InterPro"/>
</dbReference>
<proteinExistence type="predicted"/>
<reference evidence="3" key="1">
    <citation type="submission" date="2019-09" db="EMBL/GenBank/DDBJ databases">
        <title>Characterisation of the sponge microbiome using genome-centric metagenomics.</title>
        <authorList>
            <person name="Engelberts J.P."/>
            <person name="Robbins S.J."/>
            <person name="De Goeij J.M."/>
            <person name="Aranda M."/>
            <person name="Bell S.C."/>
            <person name="Webster N.S."/>
        </authorList>
    </citation>
    <scope>NUCLEOTIDE SEQUENCE</scope>
    <source>
        <strain evidence="3">SB0664_bin_27</strain>
    </source>
</reference>
<dbReference type="InterPro" id="IPR050463">
    <property type="entry name" value="Gfo/Idh/MocA_oxidrdct_glycsds"/>
</dbReference>
<dbReference type="InterPro" id="IPR036291">
    <property type="entry name" value="NAD(P)-bd_dom_sf"/>
</dbReference>
<dbReference type="Pfam" id="PF01408">
    <property type="entry name" value="GFO_IDH_MocA"/>
    <property type="match status" value="1"/>
</dbReference>
<accession>A0A6B0YS04</accession>
<dbReference type="EMBL" id="VXRG01000054">
    <property type="protein sequence ID" value="MXY93041.1"/>
    <property type="molecule type" value="Genomic_DNA"/>
</dbReference>
<dbReference type="PANTHER" id="PTHR43818">
    <property type="entry name" value="BCDNA.GH03377"/>
    <property type="match status" value="1"/>
</dbReference>
<dbReference type="SUPFAM" id="SSF51735">
    <property type="entry name" value="NAD(P)-binding Rossmann-fold domains"/>
    <property type="match status" value="1"/>
</dbReference>
<dbReference type="InterPro" id="IPR000683">
    <property type="entry name" value="Gfo/Idh/MocA-like_OxRdtase_N"/>
</dbReference>
<name>A0A6B0YS04_9CHLR</name>